<feature type="coiled-coil region" evidence="1">
    <location>
        <begin position="294"/>
        <end position="387"/>
    </location>
</feature>
<evidence type="ECO:0000313" key="3">
    <source>
        <dbReference type="EMBL" id="KAJ3088482.1"/>
    </source>
</evidence>
<evidence type="ECO:0000256" key="1">
    <source>
        <dbReference type="SAM" id="Coils"/>
    </source>
</evidence>
<protein>
    <submittedName>
        <fullName evidence="3">Uncharacterized protein</fullName>
    </submittedName>
</protein>
<dbReference type="EMBL" id="JADGJH010003846">
    <property type="protein sequence ID" value="KAJ3088482.1"/>
    <property type="molecule type" value="Genomic_DNA"/>
</dbReference>
<feature type="region of interest" description="Disordered" evidence="2">
    <location>
        <begin position="389"/>
        <end position="417"/>
    </location>
</feature>
<keyword evidence="4" id="KW-1185">Reference proteome</keyword>
<feature type="compositionally biased region" description="Low complexity" evidence="2">
    <location>
        <begin position="390"/>
        <end position="408"/>
    </location>
</feature>
<proteinExistence type="predicted"/>
<sequence length="498" mass="51136">MAFTGSILRELNRGGGSVGPVHMGAGMGMNLLGGGVANPLGIGASPLLDQLRAGAPLALVVDAGSHRFLQAQAAVLDAVAQLLARLGLAAECDVVTSTVTGGPSRACVLISCQSVASAAVLSAELAAAAAAASSAPASAATAATTAAAAAVSAAPPVVVSGVLVAQSLLKPAHASLRSPTLAIDSWKNLIGLLKTAVANASKALPYAAGVALAATAAAIALHVLTVRLPDWRRYFEARNSTVTEIPDASPRADPARMDFADLTAEVTALRAEIDTYRAGALAPKQKELMNSAYAEASEAQIRSLEHANAILKDNVSALAKELKIRERSAAMIQELDNALQNERSSVQNLLWEVESLKAEKDTQERRVKNLENNLEELRVLFEGIRSRPTSRASSRLGSSSSLAVTGNGFTSGSGGGRTAINSASEEVGLNQDQIIDLVDVDLATEKSVSPLIPVLHVRNLRLSDEITSNGAAGSQTNAGAVGGDILSETDADAGWESI</sequence>
<name>A0AAD5SU93_9FUNG</name>
<evidence type="ECO:0000313" key="4">
    <source>
        <dbReference type="Proteomes" id="UP001211907"/>
    </source>
</evidence>
<accession>A0AAD5SU93</accession>
<gene>
    <name evidence="3" type="ORF">HK100_008025</name>
</gene>
<dbReference type="Proteomes" id="UP001211907">
    <property type="component" value="Unassembled WGS sequence"/>
</dbReference>
<dbReference type="AlphaFoldDB" id="A0AAD5SU93"/>
<reference evidence="3" key="1">
    <citation type="submission" date="2020-05" db="EMBL/GenBank/DDBJ databases">
        <title>Phylogenomic resolution of chytrid fungi.</title>
        <authorList>
            <person name="Stajich J.E."/>
            <person name="Amses K."/>
            <person name="Simmons R."/>
            <person name="Seto K."/>
            <person name="Myers J."/>
            <person name="Bonds A."/>
            <person name="Quandt C.A."/>
            <person name="Barry K."/>
            <person name="Liu P."/>
            <person name="Grigoriev I."/>
            <person name="Longcore J.E."/>
            <person name="James T.Y."/>
        </authorList>
    </citation>
    <scope>NUCLEOTIDE SEQUENCE</scope>
    <source>
        <strain evidence="3">JEL0513</strain>
    </source>
</reference>
<comment type="caution">
    <text evidence="3">The sequence shown here is derived from an EMBL/GenBank/DDBJ whole genome shotgun (WGS) entry which is preliminary data.</text>
</comment>
<evidence type="ECO:0000256" key="2">
    <source>
        <dbReference type="SAM" id="MobiDB-lite"/>
    </source>
</evidence>
<organism evidence="3 4">
    <name type="scientific">Physocladia obscura</name>
    <dbReference type="NCBI Taxonomy" id="109957"/>
    <lineage>
        <taxon>Eukaryota</taxon>
        <taxon>Fungi</taxon>
        <taxon>Fungi incertae sedis</taxon>
        <taxon>Chytridiomycota</taxon>
        <taxon>Chytridiomycota incertae sedis</taxon>
        <taxon>Chytridiomycetes</taxon>
        <taxon>Chytridiales</taxon>
        <taxon>Chytriomycetaceae</taxon>
        <taxon>Physocladia</taxon>
    </lineage>
</organism>
<keyword evidence="1" id="KW-0175">Coiled coil</keyword>